<dbReference type="Proteomes" id="UP000283341">
    <property type="component" value="Unassembled WGS sequence"/>
</dbReference>
<comment type="caution">
    <text evidence="1">The sequence shown here is derived from an EMBL/GenBank/DDBJ whole genome shotgun (WGS) entry which is preliminary data.</text>
</comment>
<accession>A0A412IES0</accession>
<reference evidence="1 2" key="1">
    <citation type="submission" date="2018-08" db="EMBL/GenBank/DDBJ databases">
        <title>A genome reference for cultivated species of the human gut microbiota.</title>
        <authorList>
            <person name="Zou Y."/>
            <person name="Xue W."/>
            <person name="Luo G."/>
        </authorList>
    </citation>
    <scope>NUCLEOTIDE SEQUENCE [LARGE SCALE GENOMIC DNA]</scope>
    <source>
        <strain evidence="1 2">AF22-3AC</strain>
    </source>
</reference>
<organism evidence="1 2">
    <name type="scientific">Bacteroides cellulosilyticus</name>
    <dbReference type="NCBI Taxonomy" id="246787"/>
    <lineage>
        <taxon>Bacteria</taxon>
        <taxon>Pseudomonadati</taxon>
        <taxon>Bacteroidota</taxon>
        <taxon>Bacteroidia</taxon>
        <taxon>Bacteroidales</taxon>
        <taxon>Bacteroidaceae</taxon>
        <taxon>Bacteroides</taxon>
    </lineage>
</organism>
<proteinExistence type="predicted"/>
<name>A0A412IES0_9BACE</name>
<dbReference type="AlphaFoldDB" id="A0A412IES0"/>
<evidence type="ECO:0000313" key="2">
    <source>
        <dbReference type="Proteomes" id="UP000283341"/>
    </source>
</evidence>
<dbReference type="EMBL" id="QRVJ01000014">
    <property type="protein sequence ID" value="RGS35416.1"/>
    <property type="molecule type" value="Genomic_DNA"/>
</dbReference>
<gene>
    <name evidence="1" type="ORF">DWX97_15985</name>
</gene>
<protein>
    <submittedName>
        <fullName evidence="1">Uncharacterized protein</fullName>
    </submittedName>
</protein>
<sequence>MRKNVIALVMVVFAVVVVNVMLALDVSCLDNFAKVSLATVEAYGNYENFPEDPFPDSGGKAERKVTSNYYEYSYTYAYEIGLTKYYYKYRVPMTEIDCPGRGEVTCTRTIVSGTPIYDGITEM</sequence>
<evidence type="ECO:0000313" key="1">
    <source>
        <dbReference type="EMBL" id="RGS35416.1"/>
    </source>
</evidence>